<dbReference type="RefSeq" id="XP_012213860.1">
    <property type="nucleotide sequence ID" value="XM_012358437.1"/>
</dbReference>
<organism evidence="2 3">
    <name type="scientific">Coccidioides immitis (strain RS)</name>
    <name type="common">Valley fever fungus</name>
    <dbReference type="NCBI Taxonomy" id="246410"/>
    <lineage>
        <taxon>Eukaryota</taxon>
        <taxon>Fungi</taxon>
        <taxon>Dikarya</taxon>
        <taxon>Ascomycota</taxon>
        <taxon>Pezizomycotina</taxon>
        <taxon>Eurotiomycetes</taxon>
        <taxon>Eurotiomycetidae</taxon>
        <taxon>Onygenales</taxon>
        <taxon>Onygenaceae</taxon>
        <taxon>Coccidioides</taxon>
    </lineage>
</organism>
<feature type="transmembrane region" description="Helical" evidence="1">
    <location>
        <begin position="63"/>
        <end position="81"/>
    </location>
</feature>
<reference evidence="3" key="1">
    <citation type="journal article" date="2009" name="Genome Res.">
        <title>Comparative genomic analyses of the human fungal pathogens Coccidioides and their relatives.</title>
        <authorList>
            <person name="Sharpton T.J."/>
            <person name="Stajich J.E."/>
            <person name="Rounsley S.D."/>
            <person name="Gardner M.J."/>
            <person name="Wortman J.R."/>
            <person name="Jordar V.S."/>
            <person name="Maiti R."/>
            <person name="Kodira C.D."/>
            <person name="Neafsey D.E."/>
            <person name="Zeng Q."/>
            <person name="Hung C.-Y."/>
            <person name="McMahan C."/>
            <person name="Muszewska A."/>
            <person name="Grynberg M."/>
            <person name="Mandel M.A."/>
            <person name="Kellner E.M."/>
            <person name="Barker B.M."/>
            <person name="Galgiani J.N."/>
            <person name="Orbach M.J."/>
            <person name="Kirkland T.N."/>
            <person name="Cole G.T."/>
            <person name="Henn M.R."/>
            <person name="Birren B.W."/>
            <person name="Taylor J.W."/>
        </authorList>
    </citation>
    <scope>NUCLEOTIDE SEQUENCE [LARGE SCALE GENOMIC DNA]</scope>
    <source>
        <strain evidence="3">RS</strain>
    </source>
</reference>
<dbReference type="Proteomes" id="UP000001261">
    <property type="component" value="Unassembled WGS sequence"/>
</dbReference>
<dbReference type="VEuPathDB" id="FungiDB:CIMG_11385"/>
<proteinExistence type="predicted"/>
<dbReference type="InParanoid" id="A0A0D8JVR3"/>
<reference evidence="3" key="2">
    <citation type="journal article" date="2010" name="Genome Res.">
        <title>Population genomic sequencing of Coccidioides fungi reveals recent hybridization and transposon control.</title>
        <authorList>
            <person name="Neafsey D.E."/>
            <person name="Barker B.M."/>
            <person name="Sharpton T.J."/>
            <person name="Stajich J.E."/>
            <person name="Park D.J."/>
            <person name="Whiston E."/>
            <person name="Hung C.-Y."/>
            <person name="McMahan C."/>
            <person name="White J."/>
            <person name="Sykes S."/>
            <person name="Heiman D."/>
            <person name="Young S."/>
            <person name="Zeng Q."/>
            <person name="Abouelleil A."/>
            <person name="Aftuck L."/>
            <person name="Bessette D."/>
            <person name="Brown A."/>
            <person name="FitzGerald M."/>
            <person name="Lui A."/>
            <person name="Macdonald J.P."/>
            <person name="Priest M."/>
            <person name="Orbach M.J."/>
            <person name="Galgiani J.N."/>
            <person name="Kirkland T.N."/>
            <person name="Cole G.T."/>
            <person name="Birren B.W."/>
            <person name="Henn M.R."/>
            <person name="Taylor J.W."/>
            <person name="Rounsley S.D."/>
        </authorList>
    </citation>
    <scope>GENOME REANNOTATION</scope>
    <source>
        <strain evidence="3">RS</strain>
    </source>
</reference>
<keyword evidence="3" id="KW-1185">Reference proteome</keyword>
<name>A0A0D8JVR3_COCIM</name>
<accession>A0A0D8JVR3</accession>
<dbReference type="KEGG" id="cim:CIMG_11385"/>
<evidence type="ECO:0000256" key="1">
    <source>
        <dbReference type="SAM" id="Phobius"/>
    </source>
</evidence>
<dbReference type="AlphaFoldDB" id="A0A0D8JVR3"/>
<dbReference type="GeneID" id="24163690"/>
<keyword evidence="1" id="KW-0812">Transmembrane</keyword>
<sequence>MKKGLGAADPLSSRYVTTEYSVRRTEYTFGLFPCMYGTPGSSNITPYFSVLRPPTESQLLANYGVYGGPIFFLSFSFFFFFGNHPLIRVNFLHNYSLCLTSGFGTMNGPETPVPCMLHGNHRTVRCLPAFSVHTFSVHTYTHVPPP</sequence>
<keyword evidence="1" id="KW-1133">Transmembrane helix</keyword>
<keyword evidence="1" id="KW-0472">Membrane</keyword>
<evidence type="ECO:0000313" key="2">
    <source>
        <dbReference type="EMBL" id="KJF61031.1"/>
    </source>
</evidence>
<gene>
    <name evidence="2" type="ORF">CIMG_11385</name>
</gene>
<dbReference type="EMBL" id="GG704914">
    <property type="protein sequence ID" value="KJF61031.1"/>
    <property type="molecule type" value="Genomic_DNA"/>
</dbReference>
<evidence type="ECO:0000313" key="3">
    <source>
        <dbReference type="Proteomes" id="UP000001261"/>
    </source>
</evidence>
<protein>
    <submittedName>
        <fullName evidence="2">Uncharacterized protein</fullName>
    </submittedName>
</protein>